<keyword evidence="1" id="KW-0597">Phosphoprotein</keyword>
<evidence type="ECO:0000256" key="2">
    <source>
        <dbReference type="ARBA" id="ARBA00022649"/>
    </source>
</evidence>
<dbReference type="InterPro" id="IPR008201">
    <property type="entry name" value="HepT-like"/>
</dbReference>
<organism evidence="7 8">
    <name type="scientific">Congzhengia minquanensis</name>
    <dbReference type="NCBI Taxonomy" id="2763657"/>
    <lineage>
        <taxon>Bacteria</taxon>
        <taxon>Bacillati</taxon>
        <taxon>Bacillota</taxon>
        <taxon>Clostridia</taxon>
        <taxon>Eubacteriales</taxon>
        <taxon>Oscillospiraceae</taxon>
        <taxon>Congzhengia</taxon>
    </lineage>
</organism>
<dbReference type="InterPro" id="IPR051813">
    <property type="entry name" value="HepT_RNase_toxin"/>
</dbReference>
<evidence type="ECO:0000313" key="7">
    <source>
        <dbReference type="EMBL" id="MBC8540266.1"/>
    </source>
</evidence>
<name>A0A926DLX5_9FIRM</name>
<keyword evidence="2" id="KW-1277">Toxin-antitoxin system</keyword>
<evidence type="ECO:0000313" key="8">
    <source>
        <dbReference type="Proteomes" id="UP000611762"/>
    </source>
</evidence>
<keyword evidence="3" id="KW-0540">Nuclease</keyword>
<evidence type="ECO:0000256" key="6">
    <source>
        <dbReference type="ARBA" id="ARBA00024207"/>
    </source>
</evidence>
<dbReference type="AlphaFoldDB" id="A0A926DLX5"/>
<dbReference type="GO" id="GO:0004540">
    <property type="term" value="F:RNA nuclease activity"/>
    <property type="evidence" value="ECO:0007669"/>
    <property type="project" value="InterPro"/>
</dbReference>
<dbReference type="GO" id="GO:0110001">
    <property type="term" value="C:toxin-antitoxin complex"/>
    <property type="evidence" value="ECO:0007669"/>
    <property type="project" value="InterPro"/>
</dbReference>
<dbReference type="EMBL" id="JACRSU010000001">
    <property type="protein sequence ID" value="MBC8540266.1"/>
    <property type="molecule type" value="Genomic_DNA"/>
</dbReference>
<evidence type="ECO:0000256" key="1">
    <source>
        <dbReference type="ARBA" id="ARBA00022553"/>
    </source>
</evidence>
<proteinExistence type="inferred from homology"/>
<evidence type="ECO:0000256" key="3">
    <source>
        <dbReference type="ARBA" id="ARBA00022722"/>
    </source>
</evidence>
<evidence type="ECO:0000256" key="5">
    <source>
        <dbReference type="ARBA" id="ARBA00022801"/>
    </source>
</evidence>
<dbReference type="RefSeq" id="WP_249311361.1">
    <property type="nucleotide sequence ID" value="NZ_JACRSU010000001.1"/>
</dbReference>
<gene>
    <name evidence="7" type="ORF">H8698_04675</name>
</gene>
<dbReference type="Pfam" id="PF01934">
    <property type="entry name" value="HepT-like"/>
    <property type="match status" value="1"/>
</dbReference>
<evidence type="ECO:0000256" key="4">
    <source>
        <dbReference type="ARBA" id="ARBA00022741"/>
    </source>
</evidence>
<dbReference type="GO" id="GO:0000166">
    <property type="term" value="F:nucleotide binding"/>
    <property type="evidence" value="ECO:0007669"/>
    <property type="project" value="UniProtKB-KW"/>
</dbReference>
<dbReference type="InterPro" id="IPR037038">
    <property type="entry name" value="HepT-like_sf"/>
</dbReference>
<comment type="similarity">
    <text evidence="6">Belongs to the HepT RNase toxin family.</text>
</comment>
<keyword evidence="4" id="KW-0547">Nucleotide-binding</keyword>
<dbReference type="PANTHER" id="PTHR34139:SF1">
    <property type="entry name" value="RNASE MJ1380-RELATED"/>
    <property type="match status" value="1"/>
</dbReference>
<keyword evidence="8" id="KW-1185">Reference proteome</keyword>
<dbReference type="GO" id="GO:0016787">
    <property type="term" value="F:hydrolase activity"/>
    <property type="evidence" value="ECO:0007669"/>
    <property type="project" value="UniProtKB-KW"/>
</dbReference>
<keyword evidence="5" id="KW-0378">Hydrolase</keyword>
<dbReference type="Proteomes" id="UP000611762">
    <property type="component" value="Unassembled WGS sequence"/>
</dbReference>
<dbReference type="PANTHER" id="PTHR34139">
    <property type="entry name" value="UPF0331 PROTEIN MJ0127"/>
    <property type="match status" value="1"/>
</dbReference>
<accession>A0A926DLX5</accession>
<sequence>MNDRDMIVLKKMVQYADEIALTVEKLNLDFIKFETDFIAKNAISMCILQIGELVGKLSDDFKAQYHKMPWRDIKSMRNIAAHNYGELDAEVLWETVSNDISELKIYCEAIIAGKE</sequence>
<dbReference type="Gene3D" id="1.20.120.580">
    <property type="entry name" value="bsu32300-like"/>
    <property type="match status" value="1"/>
</dbReference>
<comment type="caution">
    <text evidence="7">The sequence shown here is derived from an EMBL/GenBank/DDBJ whole genome shotgun (WGS) entry which is preliminary data.</text>
</comment>
<reference evidence="7" key="1">
    <citation type="submission" date="2020-08" db="EMBL/GenBank/DDBJ databases">
        <title>Genome public.</title>
        <authorList>
            <person name="Liu C."/>
            <person name="Sun Q."/>
        </authorList>
    </citation>
    <scope>NUCLEOTIDE SEQUENCE</scope>
    <source>
        <strain evidence="7">H8</strain>
    </source>
</reference>
<protein>
    <submittedName>
        <fullName evidence="7">DUF86 domain-containing protein</fullName>
    </submittedName>
</protein>